<keyword evidence="1" id="KW-0539">Nucleus</keyword>
<accession>A0AAD9YZI4</accession>
<feature type="compositionally biased region" description="Basic and acidic residues" evidence="2">
    <location>
        <begin position="104"/>
        <end position="116"/>
    </location>
</feature>
<dbReference type="GO" id="GO:0005697">
    <property type="term" value="C:telomerase holoenzyme complex"/>
    <property type="evidence" value="ECO:0007669"/>
    <property type="project" value="TreeGrafter"/>
</dbReference>
<dbReference type="PANTHER" id="PTHR15696">
    <property type="entry name" value="SMG-7 SUPPRESSOR WITH MORPHOLOGICAL EFFECT ON GENITALIA PROTEIN 7"/>
    <property type="match status" value="1"/>
</dbReference>
<keyword evidence="1" id="KW-0866">Nonsense-mediated mRNA decay</keyword>
<gene>
    <name evidence="4" type="ORF">OEA41_010740</name>
</gene>
<feature type="region of interest" description="Disordered" evidence="2">
    <location>
        <begin position="1013"/>
        <end position="1056"/>
    </location>
</feature>
<sequence>MDQDSKPHPLARSFLEFQRKSAKGYACPLCTDTEIQIYHQESELWDHAVKNHRDSFGDLESTDTASALRKSFRQQALDKAQNKARPEKATPPTPDPPQGRSTSHWKESSGRTDIRLRPPSGLDFPSGILQGPLTKLHDTRALTTEQGRRGEQKDEHTNISNARLARAESITGSPGSPFEGNTTAPMSLKGRDAKVRSSGGHVGRGLDSSHQGSRLNDSEHRRPASGRQPLYDPSNDNPDSTFQRSKQQGHFDSLHRSGPPNELTEQGGFGRKLGMDEAHTGGPQHTSNVIERPERSHKMEMDRRDSVSKSSSVDDRPQGPDTDPEMLLQPETRPISHEQLVVEVKGIYAGLVMVEAKCIDIDERQSAAAQEKDPSKKIFLKNDQWQSLIALHKQLLHEHHDFFLASQHPSASPALSRLAAKYSMPARMWRHGIHAFLEVLRHRLPESLEHMLAFIYIAYTMMALLYETVSTFEDTWIECLGDLGRYRMAIEDDDPKDREVWSNVARFWYNKAADKSPTVGRLYHHLAILARPYSLEQLSLYTRSLTCIIPFESARGSIMTLFNPILHGKDTTHGRGPSLETLFIRAHAILFISQPSDSSDRFNAVVDELEKDGLMDKYIAKAASRFKETGVFAAISNFAALFEHGTPKEGTSKPRLRIAFENAQRAKAETSKPTPGDPNDSHNIPMSTGAPMSEADNATSPASSLFITQSSRLASITLAISLARTKDRNVYPLVHLYLVFIWHLIIVQQAWTDFENEIVWKVIERDMPWTAVCGFLNTIAANPQAATDKTWIENFPEPDNENGRPLPEDFVMRGQLFAQWLFPNVWFTNAKVDDDERTLDLPSMAQSRMERIVWLGRRIASANRWIRYDMEAKIFTTTDFADSNLNPHAMPEPSSIDEDSIMSSDDGTAYHTPRTMSVATSESHDENIQYTPRTISVAASDSHDDDLTQSTCDPTPMDLETSDAPTEASAPMTPDVDRMEDIAMIDISPGKGEQPATDLSELGKPSIVSWPRDKVIDPGFSPPLVNQHGGESIADPRKSQDLVDYDDREDAETYKP</sequence>
<evidence type="ECO:0000256" key="2">
    <source>
        <dbReference type="SAM" id="MobiDB-lite"/>
    </source>
</evidence>
<dbReference type="GO" id="GO:0042162">
    <property type="term" value="F:telomeric DNA binding"/>
    <property type="evidence" value="ECO:0007669"/>
    <property type="project" value="TreeGrafter"/>
</dbReference>
<evidence type="ECO:0000259" key="3">
    <source>
        <dbReference type="Pfam" id="PF10373"/>
    </source>
</evidence>
<dbReference type="FunFam" id="1.25.40.10:FF:000202">
    <property type="entry name" value="Unplaced genomic scaffold supercont1.7, whole genome shotgun sequence"/>
    <property type="match status" value="1"/>
</dbReference>
<feature type="compositionally biased region" description="Basic and acidic residues" evidence="2">
    <location>
        <begin position="291"/>
        <end position="318"/>
    </location>
</feature>
<feature type="compositionally biased region" description="Polar residues" evidence="2">
    <location>
        <begin position="234"/>
        <end position="250"/>
    </location>
</feature>
<dbReference type="AlphaFoldDB" id="A0AAD9YZI4"/>
<dbReference type="SUPFAM" id="SSF48452">
    <property type="entry name" value="TPR-like"/>
    <property type="match status" value="1"/>
</dbReference>
<dbReference type="EMBL" id="JASNWA010000011">
    <property type="protein sequence ID" value="KAK3167613.1"/>
    <property type="molecule type" value="Genomic_DNA"/>
</dbReference>
<feature type="region of interest" description="Disordered" evidence="2">
    <location>
        <begin position="939"/>
        <end position="973"/>
    </location>
</feature>
<dbReference type="Gene3D" id="1.25.40.10">
    <property type="entry name" value="Tetratricopeptide repeat domain"/>
    <property type="match status" value="1"/>
</dbReference>
<organism evidence="4 5">
    <name type="scientific">Lepraria neglecta</name>
    <dbReference type="NCBI Taxonomy" id="209136"/>
    <lineage>
        <taxon>Eukaryota</taxon>
        <taxon>Fungi</taxon>
        <taxon>Dikarya</taxon>
        <taxon>Ascomycota</taxon>
        <taxon>Pezizomycotina</taxon>
        <taxon>Lecanoromycetes</taxon>
        <taxon>OSLEUM clade</taxon>
        <taxon>Lecanoromycetidae</taxon>
        <taxon>Lecanorales</taxon>
        <taxon>Lecanorineae</taxon>
        <taxon>Stereocaulaceae</taxon>
        <taxon>Lepraria</taxon>
    </lineage>
</organism>
<dbReference type="InterPro" id="IPR018834">
    <property type="entry name" value="DNA/RNA-bd_Est1-type"/>
</dbReference>
<comment type="caution">
    <text evidence="4">The sequence shown here is derived from an EMBL/GenBank/DDBJ whole genome shotgun (WGS) entry which is preliminary data.</text>
</comment>
<keyword evidence="5" id="KW-1185">Reference proteome</keyword>
<feature type="domain" description="DNA/RNA-binding" evidence="3">
    <location>
        <begin position="507"/>
        <end position="611"/>
    </location>
</feature>
<reference evidence="4" key="1">
    <citation type="submission" date="2022-11" db="EMBL/GenBank/DDBJ databases">
        <title>Chromosomal genome sequence assembly and mating type (MAT) locus characterization of the leprose asexual lichenized fungus Lepraria neglecta (Nyl.) Erichsen.</title>
        <authorList>
            <person name="Allen J.L."/>
            <person name="Pfeffer B."/>
        </authorList>
    </citation>
    <scope>NUCLEOTIDE SEQUENCE</scope>
    <source>
        <strain evidence="4">Allen 5258</strain>
    </source>
</reference>
<comment type="subcellular location">
    <subcellularLocation>
        <location evidence="1">Nucleus</location>
    </subcellularLocation>
</comment>
<feature type="region of interest" description="Disordered" evidence="2">
    <location>
        <begin position="74"/>
        <end position="334"/>
    </location>
</feature>
<evidence type="ECO:0000256" key="1">
    <source>
        <dbReference type="RuleBase" id="RU369098"/>
    </source>
</evidence>
<dbReference type="InterPro" id="IPR045153">
    <property type="entry name" value="Est1/Ebs1-like"/>
</dbReference>
<evidence type="ECO:0000313" key="4">
    <source>
        <dbReference type="EMBL" id="KAK3167613.1"/>
    </source>
</evidence>
<dbReference type="PANTHER" id="PTHR15696:SF0">
    <property type="entry name" value="TELOMERASE-BINDING PROTEIN EST1A"/>
    <property type="match status" value="1"/>
</dbReference>
<proteinExistence type="predicted"/>
<evidence type="ECO:0000313" key="5">
    <source>
        <dbReference type="Proteomes" id="UP001276659"/>
    </source>
</evidence>
<dbReference type="Pfam" id="PF10373">
    <property type="entry name" value="EST1_DNA_bind"/>
    <property type="match status" value="1"/>
</dbReference>
<feature type="compositionally biased region" description="Basic and acidic residues" evidence="2">
    <location>
        <begin position="135"/>
        <end position="157"/>
    </location>
</feature>
<protein>
    <recommendedName>
        <fullName evidence="1">Nonsense-mediated mRNA decay factor</fullName>
    </recommendedName>
</protein>
<dbReference type="GO" id="GO:0000184">
    <property type="term" value="P:nuclear-transcribed mRNA catabolic process, nonsense-mediated decay"/>
    <property type="evidence" value="ECO:0007669"/>
    <property type="project" value="UniProtKB-KW"/>
</dbReference>
<feature type="compositionally biased region" description="Polar residues" evidence="2">
    <location>
        <begin position="170"/>
        <end position="185"/>
    </location>
</feature>
<feature type="region of interest" description="Disordered" evidence="2">
    <location>
        <begin position="664"/>
        <end position="697"/>
    </location>
</feature>
<dbReference type="Proteomes" id="UP001276659">
    <property type="component" value="Unassembled WGS sequence"/>
</dbReference>
<dbReference type="GO" id="GO:0070034">
    <property type="term" value="F:telomerase RNA binding"/>
    <property type="evidence" value="ECO:0007669"/>
    <property type="project" value="TreeGrafter"/>
</dbReference>
<dbReference type="InterPro" id="IPR011990">
    <property type="entry name" value="TPR-like_helical_dom_sf"/>
</dbReference>
<comment type="function">
    <text evidence="1">Plays a role in nonsense-mediated mRNA decay.</text>
</comment>
<name>A0AAD9YZI4_9LECA</name>